<keyword evidence="14" id="KW-1185">Reference proteome</keyword>
<comment type="caution">
    <text evidence="13">The sequence shown here is derived from an EMBL/GenBank/DDBJ whole genome shotgun (WGS) entry which is preliminary data.</text>
</comment>
<sequence length="999" mass="112063">MVKNCPYLISSGSCTDPQCQLNHNIHTCDPCKYVASTLGEYNAHLRGKKHKRVLAGAVNQIWFCRICERPIESGNWTAHKRGRRHINRAKAKKLDVNIEPDPVVPTATHTFCTTCQTSVLATGWQRHIHSRSHLTREQYAAFKSVTDEAEKEKNGVDIEGEVDLGILEPTVAATGQTTTLKISSTVPLANTVLVSVKLSAELGSRPRRSASQFTYAIEGSRRKVTSQPIAVKVTFIGQYIGRYQDRLEFQFEDQQLRKAFIISRTVRAIIGDRTVHEQLKARAPYVPRIRTRREPETKVIEGIAPPSLNAIPYVVKLPRAMIPSQLLSTLTLSSQPSHETIESIKRGFLPRLLDSDTHGRHFKNLLWIEEHKMEEDLERYDMIGSTLSKHNQYYYLLVPGLAEKRPSVLIGDKILVKRQEDPQGHWYAGHVHVVRRDEVGLVFHESFRSWTATQKYHVRFKLNRIPVQRQHQALDTEFTETRILFPDSSHLSRVPAPRLISTTFNRLILTNAPQLQAVSSIVAASPGALPFVVFGPPGTGKTITVVEAILQLVKKNPGNRILACAPSNSAADLIASRLSDNLGMDDLFRMYAPSRDEKQVPDLLKAYSFYRNNGASRPCFSVPSIDTVKKYRVIVSTLISASIVFGIGIPRGHFSHIFIDEAGQATEPEAFVSIKTMADPKTNVVLSGDPKQLGPIIRSGIATRLGLELSYVERIMARPPYDQSAGYGKSIVKLVKNFRSHEAILRFPNERFYGNDLQPCGERRVINGYLNSSYLVNKKFPVVFHAVSGKDDREASSPSFFNIDEVLQVKTYVQQLKADRVFRTNDQDIGVITPYHAQCLKIRNALRGVADEVKVGSVEEFQGQERSVIIISTVRSSKDFVAYDIRHTLGFVASPRRFNVSVTRAKALLIVVGDPDVLGLDPLWRSFLNYVHNNGGWKGPDIPWDPSEPVDEAGGYDVAARNTATLDMNDFTRRMENLTIEGVDEDPDAGVDKPWRELE</sequence>
<evidence type="ECO:0000256" key="1">
    <source>
        <dbReference type="ARBA" id="ARBA00004331"/>
    </source>
</evidence>
<dbReference type="AlphaFoldDB" id="A0AAD5VSX3"/>
<evidence type="ECO:0000256" key="3">
    <source>
        <dbReference type="ARBA" id="ARBA00012552"/>
    </source>
</evidence>
<evidence type="ECO:0000313" key="14">
    <source>
        <dbReference type="Proteomes" id="UP001213000"/>
    </source>
</evidence>
<dbReference type="GO" id="GO:0016787">
    <property type="term" value="F:hydrolase activity"/>
    <property type="evidence" value="ECO:0007669"/>
    <property type="project" value="UniProtKB-KW"/>
</dbReference>
<dbReference type="InterPro" id="IPR049080">
    <property type="entry name" value="MOV-10-like_beta-barrel"/>
</dbReference>
<evidence type="ECO:0000256" key="6">
    <source>
        <dbReference type="ARBA" id="ARBA00022801"/>
    </source>
</evidence>
<dbReference type="InterPro" id="IPR047187">
    <property type="entry name" value="SF1_C_Upf1"/>
</dbReference>
<keyword evidence="6" id="KW-0378">Hydrolase</keyword>
<dbReference type="Proteomes" id="UP001213000">
    <property type="component" value="Unassembled WGS sequence"/>
</dbReference>
<comment type="similarity">
    <text evidence="2">Belongs to the DNA2/NAM7 helicase family. SDE3 subfamily.</text>
</comment>
<dbReference type="CDD" id="cd18038">
    <property type="entry name" value="DEXXQc_Helz-like"/>
    <property type="match status" value="1"/>
</dbReference>
<dbReference type="PANTHER" id="PTHR45418">
    <property type="entry name" value="CANCER/TESTIS ANTIGEN 55"/>
    <property type="match status" value="1"/>
</dbReference>
<dbReference type="PANTHER" id="PTHR45418:SF1">
    <property type="entry name" value="CANCER_TESTIS ANTIGEN 55"/>
    <property type="match status" value="1"/>
</dbReference>
<dbReference type="EMBL" id="JANIEX010000318">
    <property type="protein sequence ID" value="KAJ3568894.1"/>
    <property type="molecule type" value="Genomic_DNA"/>
</dbReference>
<organism evidence="13 14">
    <name type="scientific">Leucocoprinus birnbaumii</name>
    <dbReference type="NCBI Taxonomy" id="56174"/>
    <lineage>
        <taxon>Eukaryota</taxon>
        <taxon>Fungi</taxon>
        <taxon>Dikarya</taxon>
        <taxon>Basidiomycota</taxon>
        <taxon>Agaricomycotina</taxon>
        <taxon>Agaricomycetes</taxon>
        <taxon>Agaricomycetidae</taxon>
        <taxon>Agaricales</taxon>
        <taxon>Agaricineae</taxon>
        <taxon>Agaricaceae</taxon>
        <taxon>Leucocoprinus</taxon>
    </lineage>
</organism>
<evidence type="ECO:0000256" key="4">
    <source>
        <dbReference type="ARBA" id="ARBA00022490"/>
    </source>
</evidence>
<feature type="domain" description="U1-type" evidence="12">
    <location>
        <begin position="23"/>
        <end position="57"/>
    </location>
</feature>
<dbReference type="GO" id="GO:0036464">
    <property type="term" value="C:cytoplasmic ribonucleoprotein granule"/>
    <property type="evidence" value="ECO:0007669"/>
    <property type="project" value="UniProtKB-SubCell"/>
</dbReference>
<dbReference type="InterPro" id="IPR026122">
    <property type="entry name" value="MOV-10/SDE3_DEXXQ/H-box"/>
</dbReference>
<proteinExistence type="inferred from homology"/>
<reference evidence="13" key="1">
    <citation type="submission" date="2022-07" db="EMBL/GenBank/DDBJ databases">
        <title>Genome Sequence of Leucocoprinus birnbaumii.</title>
        <authorList>
            <person name="Buettner E."/>
        </authorList>
    </citation>
    <scope>NUCLEOTIDE SEQUENCE</scope>
    <source>
        <strain evidence="13">VT141</strain>
    </source>
</reference>
<dbReference type="GO" id="GO:0008270">
    <property type="term" value="F:zinc ion binding"/>
    <property type="evidence" value="ECO:0007669"/>
    <property type="project" value="InterPro"/>
</dbReference>
<comment type="subcellular location">
    <subcellularLocation>
        <location evidence="1">Cytoplasm</location>
        <location evidence="1">Cytoplasmic ribonucleoprotein granule</location>
    </subcellularLocation>
</comment>
<dbReference type="GO" id="GO:0005524">
    <property type="term" value="F:ATP binding"/>
    <property type="evidence" value="ECO:0007669"/>
    <property type="project" value="UniProtKB-KW"/>
</dbReference>
<keyword evidence="10" id="KW-0943">RNA-mediated gene silencing</keyword>
<keyword evidence="8" id="KW-0067">ATP-binding</keyword>
<dbReference type="Pfam" id="PF21634">
    <property type="entry name" value="MOV-10_beta-barrel"/>
    <property type="match status" value="1"/>
</dbReference>
<accession>A0AAD5VSX3</accession>
<keyword evidence="9" id="KW-0694">RNA-binding</keyword>
<dbReference type="Pfam" id="PF13087">
    <property type="entry name" value="AAA_12"/>
    <property type="match status" value="1"/>
</dbReference>
<comment type="catalytic activity">
    <reaction evidence="11">
        <text>ATP + H2O = ADP + phosphate + H(+)</text>
        <dbReference type="Rhea" id="RHEA:13065"/>
        <dbReference type="ChEBI" id="CHEBI:15377"/>
        <dbReference type="ChEBI" id="CHEBI:15378"/>
        <dbReference type="ChEBI" id="CHEBI:30616"/>
        <dbReference type="ChEBI" id="CHEBI:43474"/>
        <dbReference type="ChEBI" id="CHEBI:456216"/>
        <dbReference type="EC" id="3.6.4.13"/>
    </reaction>
</comment>
<dbReference type="Gene3D" id="3.40.50.300">
    <property type="entry name" value="P-loop containing nucleotide triphosphate hydrolases"/>
    <property type="match status" value="2"/>
</dbReference>
<name>A0AAD5VSX3_9AGAR</name>
<feature type="domain" description="U1-type" evidence="12">
    <location>
        <begin position="59"/>
        <end position="92"/>
    </location>
</feature>
<evidence type="ECO:0000256" key="7">
    <source>
        <dbReference type="ARBA" id="ARBA00022806"/>
    </source>
</evidence>
<dbReference type="SMART" id="SM00451">
    <property type="entry name" value="ZnF_U1"/>
    <property type="match status" value="3"/>
</dbReference>
<evidence type="ECO:0000256" key="9">
    <source>
        <dbReference type="ARBA" id="ARBA00022884"/>
    </source>
</evidence>
<evidence type="ECO:0000256" key="5">
    <source>
        <dbReference type="ARBA" id="ARBA00022741"/>
    </source>
</evidence>
<dbReference type="InterPro" id="IPR027417">
    <property type="entry name" value="P-loop_NTPase"/>
</dbReference>
<protein>
    <recommendedName>
        <fullName evidence="3">RNA helicase</fullName>
        <ecNumber evidence="3">3.6.4.13</ecNumber>
    </recommendedName>
</protein>
<evidence type="ECO:0000256" key="11">
    <source>
        <dbReference type="ARBA" id="ARBA00047984"/>
    </source>
</evidence>
<feature type="domain" description="U1-type" evidence="12">
    <location>
        <begin position="107"/>
        <end position="140"/>
    </location>
</feature>
<dbReference type="InterPro" id="IPR041679">
    <property type="entry name" value="DNA2/NAM7-like_C"/>
</dbReference>
<gene>
    <name evidence="13" type="ORF">NP233_g5410</name>
</gene>
<dbReference type="CDD" id="cd18808">
    <property type="entry name" value="SF1_C_Upf1"/>
    <property type="match status" value="1"/>
</dbReference>
<dbReference type="InterPro" id="IPR003604">
    <property type="entry name" value="Matrin/U1-like-C_Znf_C2H2"/>
</dbReference>
<dbReference type="FunFam" id="3.40.50.300:FF:000608">
    <property type="entry name" value="Mov10 RISC complex RNA helicase"/>
    <property type="match status" value="1"/>
</dbReference>
<dbReference type="Pfam" id="PF13086">
    <property type="entry name" value="AAA_11"/>
    <property type="match status" value="2"/>
</dbReference>
<dbReference type="InterPro" id="IPR041677">
    <property type="entry name" value="DNA2/NAM7_AAA_11"/>
</dbReference>
<dbReference type="GO" id="GO:0032574">
    <property type="term" value="F:5'-3' RNA helicase activity"/>
    <property type="evidence" value="ECO:0007669"/>
    <property type="project" value="InterPro"/>
</dbReference>
<evidence type="ECO:0000256" key="8">
    <source>
        <dbReference type="ARBA" id="ARBA00022840"/>
    </source>
</evidence>
<evidence type="ECO:0000259" key="12">
    <source>
        <dbReference type="SMART" id="SM00451"/>
    </source>
</evidence>
<keyword evidence="5" id="KW-0547">Nucleotide-binding</keyword>
<dbReference type="EC" id="3.6.4.13" evidence="3"/>
<dbReference type="SUPFAM" id="SSF52540">
    <property type="entry name" value="P-loop containing nucleoside triphosphate hydrolases"/>
    <property type="match status" value="1"/>
</dbReference>
<evidence type="ECO:0000256" key="10">
    <source>
        <dbReference type="ARBA" id="ARBA00023158"/>
    </source>
</evidence>
<dbReference type="GO" id="GO:0031047">
    <property type="term" value="P:regulatory ncRNA-mediated gene silencing"/>
    <property type="evidence" value="ECO:0007669"/>
    <property type="project" value="UniProtKB-KW"/>
</dbReference>
<keyword evidence="4" id="KW-0963">Cytoplasm</keyword>
<evidence type="ECO:0000256" key="2">
    <source>
        <dbReference type="ARBA" id="ARBA00005601"/>
    </source>
</evidence>
<keyword evidence="7" id="KW-0347">Helicase</keyword>
<dbReference type="GO" id="GO:0003723">
    <property type="term" value="F:RNA binding"/>
    <property type="evidence" value="ECO:0007669"/>
    <property type="project" value="UniProtKB-KW"/>
</dbReference>
<evidence type="ECO:0000313" key="13">
    <source>
        <dbReference type="EMBL" id="KAJ3568894.1"/>
    </source>
</evidence>